<dbReference type="Gene3D" id="3.40.50.300">
    <property type="entry name" value="P-loop containing nucleotide triphosphate hydrolases"/>
    <property type="match status" value="1"/>
</dbReference>
<dbReference type="InterPro" id="IPR027417">
    <property type="entry name" value="P-loop_NTPase"/>
</dbReference>
<dbReference type="Gene3D" id="3.10.20.30">
    <property type="match status" value="1"/>
</dbReference>
<comment type="similarity">
    <text evidence="6">Belongs to the TRAFAC class OBG-HflX-like GTPase superfamily. OBG GTPase family. YchF/OLA1 subfamily.</text>
</comment>
<dbReference type="CDD" id="cd01900">
    <property type="entry name" value="YchF"/>
    <property type="match status" value="1"/>
</dbReference>
<dbReference type="Pfam" id="PF01926">
    <property type="entry name" value="MMR_HSR1"/>
    <property type="match status" value="1"/>
</dbReference>
<keyword evidence="10" id="KW-1185">Reference proteome</keyword>
<dbReference type="EMBL" id="CP110257">
    <property type="protein sequence ID" value="UZD55503.1"/>
    <property type="molecule type" value="Genomic_DNA"/>
</dbReference>
<protein>
    <recommendedName>
        <fullName evidence="6">Ribosome-binding ATPase YchF</fullName>
    </recommendedName>
</protein>
<dbReference type="Pfam" id="PF06071">
    <property type="entry name" value="YchF-GTPase_C"/>
    <property type="match status" value="1"/>
</dbReference>
<dbReference type="PROSITE" id="PS51880">
    <property type="entry name" value="TGS"/>
    <property type="match status" value="1"/>
</dbReference>
<dbReference type="Gene3D" id="1.10.150.300">
    <property type="entry name" value="TGS-like domain"/>
    <property type="match status" value="1"/>
</dbReference>
<dbReference type="InterPro" id="IPR004396">
    <property type="entry name" value="ATPase_YchF/OLA1"/>
</dbReference>
<dbReference type="PRINTS" id="PR00326">
    <property type="entry name" value="GTP1OBG"/>
</dbReference>
<dbReference type="InterPro" id="IPR012676">
    <property type="entry name" value="TGS-like"/>
</dbReference>
<feature type="domain" description="TGS" evidence="8">
    <location>
        <begin position="279"/>
        <end position="362"/>
    </location>
</feature>
<evidence type="ECO:0000256" key="2">
    <source>
        <dbReference type="ARBA" id="ARBA00022723"/>
    </source>
</evidence>
<dbReference type="InterPro" id="IPR012675">
    <property type="entry name" value="Beta-grasp_dom_sf"/>
</dbReference>
<dbReference type="InterPro" id="IPR006073">
    <property type="entry name" value="GTP-bd"/>
</dbReference>
<evidence type="ECO:0000256" key="4">
    <source>
        <dbReference type="ARBA" id="ARBA00022840"/>
    </source>
</evidence>
<reference evidence="9" key="1">
    <citation type="submission" date="2022-10" db="EMBL/GenBank/DDBJ databases">
        <title>Complete genome sequence of Schlegelella aquatica LMG 23380.</title>
        <authorList>
            <person name="Musilova J."/>
            <person name="Kourilova X."/>
            <person name="Bezdicek M."/>
            <person name="Hermankova K."/>
            <person name="Obruca S."/>
            <person name="Sedlar K."/>
        </authorList>
    </citation>
    <scope>NUCLEOTIDE SEQUENCE</scope>
    <source>
        <strain evidence="9">LMG 23380</strain>
    </source>
</reference>
<evidence type="ECO:0000259" key="8">
    <source>
        <dbReference type="PROSITE" id="PS51880"/>
    </source>
</evidence>
<keyword evidence="2" id="KW-0479">Metal-binding</keyword>
<dbReference type="RefSeq" id="WP_264893257.1">
    <property type="nucleotide sequence ID" value="NZ_CP110257.1"/>
</dbReference>
<evidence type="ECO:0000256" key="1">
    <source>
        <dbReference type="ARBA" id="ARBA00001946"/>
    </source>
</evidence>
<dbReference type="InterPro" id="IPR013029">
    <property type="entry name" value="YchF_C"/>
</dbReference>
<evidence type="ECO:0000256" key="6">
    <source>
        <dbReference type="HAMAP-Rule" id="MF_00944"/>
    </source>
</evidence>
<evidence type="ECO:0000256" key="5">
    <source>
        <dbReference type="ARBA" id="ARBA00022842"/>
    </source>
</evidence>
<evidence type="ECO:0000313" key="9">
    <source>
        <dbReference type="EMBL" id="UZD55503.1"/>
    </source>
</evidence>
<dbReference type="PROSITE" id="PS51710">
    <property type="entry name" value="G_OBG"/>
    <property type="match status" value="1"/>
</dbReference>
<comment type="cofactor">
    <cofactor evidence="1">
        <name>Mg(2+)</name>
        <dbReference type="ChEBI" id="CHEBI:18420"/>
    </cofactor>
</comment>
<accession>A0ABY6MU17</accession>
<keyword evidence="4 6" id="KW-0067">ATP-binding</keyword>
<comment type="function">
    <text evidence="6">ATPase that binds to both the 70S ribosome and the 50S ribosomal subunit in a nucleotide-independent manner.</text>
</comment>
<feature type="binding site" evidence="6">
    <location>
        <begin position="12"/>
        <end position="17"/>
    </location>
    <ligand>
        <name>ATP</name>
        <dbReference type="ChEBI" id="CHEBI:30616"/>
    </ligand>
</feature>
<evidence type="ECO:0000313" key="10">
    <source>
        <dbReference type="Proteomes" id="UP001163266"/>
    </source>
</evidence>
<evidence type="ECO:0000259" key="7">
    <source>
        <dbReference type="PROSITE" id="PS51710"/>
    </source>
</evidence>
<gene>
    <name evidence="6 9" type="primary">ychF</name>
    <name evidence="9" type="ORF">OMP39_02640</name>
</gene>
<dbReference type="InterPro" id="IPR023192">
    <property type="entry name" value="TGS-like_dom_sf"/>
</dbReference>
<keyword evidence="5" id="KW-0460">Magnesium</keyword>
<dbReference type="PIRSF" id="PIRSF006641">
    <property type="entry name" value="CHP00092"/>
    <property type="match status" value="1"/>
</dbReference>
<dbReference type="NCBIfam" id="TIGR00092">
    <property type="entry name" value="redox-regulated ATPase YchF"/>
    <property type="match status" value="1"/>
</dbReference>
<dbReference type="Proteomes" id="UP001163266">
    <property type="component" value="Chromosome"/>
</dbReference>
<keyword evidence="3 6" id="KW-0547">Nucleotide-binding</keyword>
<dbReference type="PANTHER" id="PTHR23305">
    <property type="entry name" value="OBG GTPASE FAMILY"/>
    <property type="match status" value="1"/>
</dbReference>
<organism evidence="9 10">
    <name type="scientific">Caldimonas aquatica</name>
    <dbReference type="NCBI Taxonomy" id="376175"/>
    <lineage>
        <taxon>Bacteria</taxon>
        <taxon>Pseudomonadati</taxon>
        <taxon>Pseudomonadota</taxon>
        <taxon>Betaproteobacteria</taxon>
        <taxon>Burkholderiales</taxon>
        <taxon>Sphaerotilaceae</taxon>
        <taxon>Caldimonas</taxon>
    </lineage>
</organism>
<sequence length="364" mass="39318">MSLKCGIVGLPNVGKSTLFNALTKAGIAAENYPFCTIEPNVGVVELPDPRLAKLAEIVKPERVVPAIVEFVDIAGLVAGASKGEGLGNQFLAHIRETDAIVNVVRCFDDPNVIHVAGKVDPIADIEVIQTELCLADLATVEKGLQRYTKVAKAGGDKEAQRLVDVLDKCQAALNEGQPVRTIDFSKEELAVLKPLCLITAKPAMFVGNVAEDGFENNPLLDRLREYAAKQNAPVVAICAKTEAELADMSDEDKLMFLKEMGQDEPGLNRLIRAAFKLLGLQTYFTAGEKEVRAWTVPIGATAPQAAGVIHTDFERGFIRAQTIAYEDFVAHGGEQGAKDAGKMRAEGKEYVVKDGDVMHFLFNV</sequence>
<evidence type="ECO:0000256" key="3">
    <source>
        <dbReference type="ARBA" id="ARBA00022741"/>
    </source>
</evidence>
<proteinExistence type="inferred from homology"/>
<dbReference type="PANTHER" id="PTHR23305:SF18">
    <property type="entry name" value="OBG-TYPE G DOMAIN-CONTAINING PROTEIN"/>
    <property type="match status" value="1"/>
</dbReference>
<dbReference type="InterPro" id="IPR031167">
    <property type="entry name" value="G_OBG"/>
</dbReference>
<name>A0ABY6MU17_9BURK</name>
<feature type="domain" description="OBG-type G" evidence="7">
    <location>
        <begin position="3"/>
        <end position="257"/>
    </location>
</feature>
<dbReference type="SUPFAM" id="SSF81271">
    <property type="entry name" value="TGS-like"/>
    <property type="match status" value="1"/>
</dbReference>
<dbReference type="InterPro" id="IPR041706">
    <property type="entry name" value="YchF_N"/>
</dbReference>
<dbReference type="HAMAP" id="MF_00944">
    <property type="entry name" value="YchF_OLA1_ATPase"/>
    <property type="match status" value="1"/>
</dbReference>
<dbReference type="CDD" id="cd04867">
    <property type="entry name" value="TGS_YchF_OLA1"/>
    <property type="match status" value="1"/>
</dbReference>
<dbReference type="SUPFAM" id="SSF52540">
    <property type="entry name" value="P-loop containing nucleoside triphosphate hydrolases"/>
    <property type="match status" value="1"/>
</dbReference>
<dbReference type="InterPro" id="IPR004095">
    <property type="entry name" value="TGS"/>
</dbReference>